<evidence type="ECO:0000313" key="10">
    <source>
        <dbReference type="Proteomes" id="UP000001936"/>
    </source>
</evidence>
<dbReference type="Pfam" id="PF00528">
    <property type="entry name" value="BPD_transp_1"/>
    <property type="match status" value="1"/>
</dbReference>
<name>Q2JYY0_RHIEC</name>
<feature type="domain" description="ABC transmembrane type-1" evidence="8">
    <location>
        <begin position="135"/>
        <end position="350"/>
    </location>
</feature>
<keyword evidence="9" id="KW-0614">Plasmid</keyword>
<sequence length="359" mass="40566">MCYVLGRRKNRRRPSARTALDFRLEKPRRRQLQSADQEEASVSISNSVIVTDGAPAEPRRKVAVLSKRQRKIRSALVAYSFIAPNFLGFAVFTLGPILFAFALAFMHWDGSNAITFAGFDNFWRLFNDKAFIAAFWNTIIYTVASVPATLLCALGLAVLLNQKIAGRNFFRTAMFFPYVASLVAVAVVWNMIFNPEMGPVNMILYTLGLDPKNMPGWAADRHWAMVTVILFGIWKNMGYYMVIYLAGLQGINAELYEAADLDGANSWQKFIHVTVPQLGPTTFFVTVMLTIQSFKVFDQIFMITQGGPGTSTLVLVYHIYNEAFISWDLGYSSMISLVLFFLVLAVTIFQFRRQREDEA</sequence>
<reference evidence="9 10" key="1">
    <citation type="journal article" date="2006" name="Proc. Natl. Acad. Sci. U.S.A.">
        <title>The partitioned Rhizobium etli genome: genetic and metabolic redundancy in seven interacting replicons.</title>
        <authorList>
            <person name="Gonzalez V."/>
            <person name="Santamaria R.I."/>
            <person name="Bustos P."/>
            <person name="Hernandez-Gonzalez I."/>
            <person name="Medrano-Soto A."/>
            <person name="Moreno-Hagelsieb G."/>
            <person name="Janga S.C."/>
            <person name="Ramirez M.A."/>
            <person name="Jimenez-Jacinto V."/>
            <person name="Collado-Vides J."/>
            <person name="Davila G."/>
        </authorList>
    </citation>
    <scope>NUCLEOTIDE SEQUENCE [LARGE SCALE GENOMIC DNA]</scope>
    <source>
        <strain evidence="10">ATCC 51251 / DSM 11541 / JCM 21823 / NBRC 15573 / CFN 42</strain>
    </source>
</reference>
<keyword evidence="2 7" id="KW-0813">Transport</keyword>
<dbReference type="Gene3D" id="1.10.3720.10">
    <property type="entry name" value="MetI-like"/>
    <property type="match status" value="1"/>
</dbReference>
<dbReference type="Proteomes" id="UP000001936">
    <property type="component" value="Plasmid p42f"/>
</dbReference>
<evidence type="ECO:0000256" key="2">
    <source>
        <dbReference type="ARBA" id="ARBA00022448"/>
    </source>
</evidence>
<dbReference type="EMBL" id="CP000138">
    <property type="protein sequence ID" value="ABC94206.1"/>
    <property type="molecule type" value="Genomic_DNA"/>
</dbReference>
<keyword evidence="3" id="KW-1003">Cell membrane</keyword>
<dbReference type="HOGENOM" id="CLU_016047_0_2_5"/>
<dbReference type="AlphaFoldDB" id="Q2JYY0"/>
<dbReference type="InterPro" id="IPR051393">
    <property type="entry name" value="ABC_transporter_permease"/>
</dbReference>
<dbReference type="PANTHER" id="PTHR30193">
    <property type="entry name" value="ABC TRANSPORTER PERMEASE PROTEIN"/>
    <property type="match status" value="1"/>
</dbReference>
<dbReference type="KEGG" id="ret:RHE_PF00316"/>
<keyword evidence="4 7" id="KW-0812">Transmembrane</keyword>
<dbReference type="CDD" id="cd06261">
    <property type="entry name" value="TM_PBP2"/>
    <property type="match status" value="1"/>
</dbReference>
<organism evidence="9 10">
    <name type="scientific">Rhizobium etli (strain ATCC 51251 / DSM 11541 / JCM 21823 / NBRC 15573 / CFN 42)</name>
    <dbReference type="NCBI Taxonomy" id="347834"/>
    <lineage>
        <taxon>Bacteria</taxon>
        <taxon>Pseudomonadati</taxon>
        <taxon>Pseudomonadota</taxon>
        <taxon>Alphaproteobacteria</taxon>
        <taxon>Hyphomicrobiales</taxon>
        <taxon>Rhizobiaceae</taxon>
        <taxon>Rhizobium/Agrobacterium group</taxon>
        <taxon>Rhizobium</taxon>
    </lineage>
</organism>
<dbReference type="InterPro" id="IPR000515">
    <property type="entry name" value="MetI-like"/>
</dbReference>
<comment type="similarity">
    <text evidence="7">Belongs to the binding-protein-dependent transport system permease family.</text>
</comment>
<proteinExistence type="inferred from homology"/>
<feature type="transmembrane region" description="Helical" evidence="7">
    <location>
        <begin position="332"/>
        <end position="351"/>
    </location>
</feature>
<feature type="transmembrane region" description="Helical" evidence="7">
    <location>
        <begin position="76"/>
        <end position="106"/>
    </location>
</feature>
<comment type="subcellular location">
    <subcellularLocation>
        <location evidence="1 7">Cell membrane</location>
        <topology evidence="1 7">Multi-pass membrane protein</topology>
    </subcellularLocation>
</comment>
<protein>
    <submittedName>
        <fullName evidence="9">Probable sugar ABC transporter, permease protein</fullName>
    </submittedName>
</protein>
<keyword evidence="6 7" id="KW-0472">Membrane</keyword>
<dbReference type="PROSITE" id="PS50928">
    <property type="entry name" value="ABC_TM1"/>
    <property type="match status" value="1"/>
</dbReference>
<dbReference type="InterPro" id="IPR035906">
    <property type="entry name" value="MetI-like_sf"/>
</dbReference>
<evidence type="ECO:0000256" key="7">
    <source>
        <dbReference type="RuleBase" id="RU363032"/>
    </source>
</evidence>
<evidence type="ECO:0000256" key="4">
    <source>
        <dbReference type="ARBA" id="ARBA00022692"/>
    </source>
</evidence>
<dbReference type="GO" id="GO:0055085">
    <property type="term" value="P:transmembrane transport"/>
    <property type="evidence" value="ECO:0007669"/>
    <property type="project" value="InterPro"/>
</dbReference>
<evidence type="ECO:0000256" key="1">
    <source>
        <dbReference type="ARBA" id="ARBA00004651"/>
    </source>
</evidence>
<evidence type="ECO:0000259" key="8">
    <source>
        <dbReference type="PROSITE" id="PS50928"/>
    </source>
</evidence>
<feature type="transmembrane region" description="Helical" evidence="7">
    <location>
        <begin position="130"/>
        <end position="160"/>
    </location>
</feature>
<feature type="transmembrane region" description="Helical" evidence="7">
    <location>
        <begin position="223"/>
        <end position="246"/>
    </location>
</feature>
<accession>Q2JYY0</accession>
<dbReference type="GO" id="GO:0005886">
    <property type="term" value="C:plasma membrane"/>
    <property type="evidence" value="ECO:0007669"/>
    <property type="project" value="UniProtKB-SubCell"/>
</dbReference>
<dbReference type="PANTHER" id="PTHR30193:SF37">
    <property type="entry name" value="INNER MEMBRANE ABC TRANSPORTER PERMEASE PROTEIN YCJO"/>
    <property type="match status" value="1"/>
</dbReference>
<geneLocation type="plasmid" evidence="9 10">
    <name>p42f</name>
</geneLocation>
<evidence type="ECO:0000256" key="6">
    <source>
        <dbReference type="ARBA" id="ARBA00023136"/>
    </source>
</evidence>
<keyword evidence="5 7" id="KW-1133">Transmembrane helix</keyword>
<keyword evidence="10" id="KW-1185">Reference proteome</keyword>
<evidence type="ECO:0000313" key="9">
    <source>
        <dbReference type="EMBL" id="ABC94206.1"/>
    </source>
</evidence>
<dbReference type="SUPFAM" id="SSF161098">
    <property type="entry name" value="MetI-like"/>
    <property type="match status" value="1"/>
</dbReference>
<evidence type="ECO:0000256" key="5">
    <source>
        <dbReference type="ARBA" id="ARBA00022989"/>
    </source>
</evidence>
<gene>
    <name evidence="9" type="ordered locus">RHE_PF00316</name>
</gene>
<evidence type="ECO:0000256" key="3">
    <source>
        <dbReference type="ARBA" id="ARBA00022475"/>
    </source>
</evidence>
<feature type="transmembrane region" description="Helical" evidence="7">
    <location>
        <begin position="172"/>
        <end position="192"/>
    </location>
</feature>